<evidence type="ECO:0000256" key="8">
    <source>
        <dbReference type="ARBA" id="ARBA00022771"/>
    </source>
</evidence>
<keyword evidence="16" id="KW-0539">Nucleus</keyword>
<dbReference type="InterPro" id="IPR019786">
    <property type="entry name" value="Zinc_finger_PHD-type_CS"/>
</dbReference>
<dbReference type="AlphaFoldDB" id="A0A507DL32"/>
<evidence type="ECO:0000256" key="20">
    <source>
        <dbReference type="SAM" id="MobiDB-lite"/>
    </source>
</evidence>
<dbReference type="InterPro" id="IPR019787">
    <property type="entry name" value="Znf_PHD-finger"/>
</dbReference>
<dbReference type="InterPro" id="IPR050690">
    <property type="entry name" value="JHDM1_Histone_Demethylase"/>
</dbReference>
<keyword evidence="11" id="KW-0223">Dioxygenase</keyword>
<dbReference type="SUPFAM" id="SSF51197">
    <property type="entry name" value="Clavaminate synthase-like"/>
    <property type="match status" value="1"/>
</dbReference>
<accession>A0A507DL32</accession>
<evidence type="ECO:0000256" key="9">
    <source>
        <dbReference type="ARBA" id="ARBA00022833"/>
    </source>
</evidence>
<evidence type="ECO:0000256" key="7">
    <source>
        <dbReference type="ARBA" id="ARBA00022723"/>
    </source>
</evidence>
<dbReference type="EMBL" id="QEAP01001103">
    <property type="protein sequence ID" value="TPX51907.1"/>
    <property type="molecule type" value="Genomic_DNA"/>
</dbReference>
<keyword evidence="24" id="KW-1185">Reference proteome</keyword>
<keyword evidence="14" id="KW-0805">Transcription regulation</keyword>
<feature type="domain" description="PHD-type" evidence="21">
    <location>
        <begin position="4"/>
        <end position="58"/>
    </location>
</feature>
<dbReference type="PROSITE" id="PS51184">
    <property type="entry name" value="JMJC"/>
    <property type="match status" value="1"/>
</dbReference>
<evidence type="ECO:0000256" key="12">
    <source>
        <dbReference type="ARBA" id="ARBA00023002"/>
    </source>
</evidence>
<comment type="function">
    <text evidence="2">Histone demethylase that specifically demethylates 'Lys-36' of histone H3, thereby playing a central role in histone code.</text>
</comment>
<keyword evidence="8 19" id="KW-0863">Zinc-finger</keyword>
<name>A0A507DL32_9FUNG</name>
<proteinExistence type="inferred from homology"/>
<dbReference type="STRING" id="246404.A0A507DL32"/>
<comment type="similarity">
    <text evidence="4">Belongs to the JHDM1 histone demethylase family.</text>
</comment>
<comment type="catalytic activity">
    <reaction evidence="18">
        <text>N(6),N(6)-dimethyl-L-lysyl(36)-[histone H3] + 2 2-oxoglutarate + 2 O2 = L-lysyl(36)-[histone H3] + 2 formaldehyde + 2 succinate + 2 CO2</text>
        <dbReference type="Rhea" id="RHEA:42032"/>
        <dbReference type="Rhea" id="RHEA-COMP:9785"/>
        <dbReference type="Rhea" id="RHEA-COMP:9787"/>
        <dbReference type="ChEBI" id="CHEBI:15379"/>
        <dbReference type="ChEBI" id="CHEBI:16526"/>
        <dbReference type="ChEBI" id="CHEBI:16810"/>
        <dbReference type="ChEBI" id="CHEBI:16842"/>
        <dbReference type="ChEBI" id="CHEBI:29969"/>
        <dbReference type="ChEBI" id="CHEBI:30031"/>
        <dbReference type="ChEBI" id="CHEBI:61976"/>
        <dbReference type="EC" id="1.14.11.27"/>
    </reaction>
</comment>
<keyword evidence="12" id="KW-0560">Oxidoreductase</keyword>
<dbReference type="InterPro" id="IPR001965">
    <property type="entry name" value="Znf_PHD"/>
</dbReference>
<evidence type="ECO:0000259" key="22">
    <source>
        <dbReference type="PROSITE" id="PS51184"/>
    </source>
</evidence>
<sequence length="720" mass="81862">MKGDRFCYCQSTWESSRRFMLQCDACKEWFHGDCLRPSISEEDALRFARFHCPECTVLSGPSIERQLVARAVRETRTMIDYNEATSLAQDEHKYAKLLRAKRFAPNRFPYVNGDTVSLEWLRCTGMRDPFLIEDPEGLDMRMPPASLTVDQVADACGRDMIVEAMEVLSQQDKQMTLDEWAKYFTQPPEKRKRLLNVISLEIGSTKLAQMIQRPRIVRELDWTETVWPPRNLKPEFPRVQLYCLMSVKDCYTDFHIDFGGSSVFYHLLSGEKHFYFVRPTPVNLKKYEKWSSSPDQSTTFFGDEVKECVEVRITAGNTMIIPTGWIHAVYTPKDSIVIGGNFLQGMNIGCQFDCYEVENRTNVPLKFRYPYFVQMQWFAAKHYLTVIKSNSQPQNEPYTHSAHPFSKWEIEGLRRLADFLINEVKLLNDTRLSDAKTRRRIRENIPSELKNVAKMVQNLRSLVVKEQVRIAASEMNASLAGMAAEHASDEDDDNEGGLGALKDEVLFKEDEEEPENDLGDQVVIVGESKFGRPIKLTLRSPNAQRQKDAIQLDQEEDGADLDHVSEWNSDDSEAEVYDDYQDVDDDEDDDAAAIDGPDESASDNEQAARRKRKRDGRNGVESSKKVSMAVPMSFKPLAVTASNRGITPHMEVPLAQRPLPTSNVYPSNTSKLETAHIKKKLAPQPSEATKQALAAAKPAPPKKKKMGGFLGQLLAKSKKK</sequence>
<evidence type="ECO:0000256" key="16">
    <source>
        <dbReference type="ARBA" id="ARBA00023242"/>
    </source>
</evidence>
<dbReference type="InterPro" id="IPR003347">
    <property type="entry name" value="JmjC_dom"/>
</dbReference>
<dbReference type="Pfam" id="PF17811">
    <property type="entry name" value="JHD"/>
    <property type="match status" value="1"/>
</dbReference>
<evidence type="ECO:0000259" key="21">
    <source>
        <dbReference type="PROSITE" id="PS50016"/>
    </source>
</evidence>
<dbReference type="PANTHER" id="PTHR23123">
    <property type="entry name" value="PHD/F-BOX CONTAINING PROTEIN"/>
    <property type="match status" value="1"/>
</dbReference>
<evidence type="ECO:0000313" key="23">
    <source>
        <dbReference type="EMBL" id="TPX51907.1"/>
    </source>
</evidence>
<protein>
    <recommendedName>
        <fullName evidence="6">JmjC domain-containing histone demethylation protein 1</fullName>
        <ecNumber evidence="5">1.14.11.27</ecNumber>
    </recommendedName>
    <alternativeName>
        <fullName evidence="17">[Histone-H3]-lysine-36 demethylase 1</fullName>
    </alternativeName>
</protein>
<reference evidence="23 24" key="1">
    <citation type="journal article" date="2019" name="Sci. Rep.">
        <title>Comparative genomics of chytrid fungi reveal insights into the obligate biotrophic and pathogenic lifestyle of Synchytrium endobioticum.</title>
        <authorList>
            <person name="van de Vossenberg B.T.L.H."/>
            <person name="Warris S."/>
            <person name="Nguyen H.D.T."/>
            <person name="van Gent-Pelzer M.P.E."/>
            <person name="Joly D.L."/>
            <person name="van de Geest H.C."/>
            <person name="Bonants P.J.M."/>
            <person name="Smith D.S."/>
            <person name="Levesque C.A."/>
            <person name="van der Lee T.A.J."/>
        </authorList>
    </citation>
    <scope>NUCLEOTIDE SEQUENCE [LARGE SCALE GENOMIC DNA]</scope>
    <source>
        <strain evidence="23 24">CBS 675.73</strain>
    </source>
</reference>
<evidence type="ECO:0000256" key="15">
    <source>
        <dbReference type="ARBA" id="ARBA00023163"/>
    </source>
</evidence>
<comment type="caution">
    <text evidence="23">The sequence shown here is derived from an EMBL/GenBank/DDBJ whole genome shotgun (WGS) entry which is preliminary data.</text>
</comment>
<dbReference type="PROSITE" id="PS01359">
    <property type="entry name" value="ZF_PHD_1"/>
    <property type="match status" value="1"/>
</dbReference>
<dbReference type="GO" id="GO:0005634">
    <property type="term" value="C:nucleus"/>
    <property type="evidence" value="ECO:0007669"/>
    <property type="project" value="UniProtKB-SubCell"/>
</dbReference>
<evidence type="ECO:0000256" key="1">
    <source>
        <dbReference type="ARBA" id="ARBA00001954"/>
    </source>
</evidence>
<evidence type="ECO:0000256" key="10">
    <source>
        <dbReference type="ARBA" id="ARBA00022853"/>
    </source>
</evidence>
<evidence type="ECO:0000313" key="24">
    <source>
        <dbReference type="Proteomes" id="UP000320333"/>
    </source>
</evidence>
<keyword evidence="10" id="KW-0156">Chromatin regulator</keyword>
<keyword evidence="7" id="KW-0479">Metal-binding</keyword>
<dbReference type="Proteomes" id="UP000320333">
    <property type="component" value="Unassembled WGS sequence"/>
</dbReference>
<feature type="domain" description="JmjC" evidence="22">
    <location>
        <begin position="187"/>
        <end position="359"/>
    </location>
</feature>
<comment type="cofactor">
    <cofactor evidence="1">
        <name>Fe(2+)</name>
        <dbReference type="ChEBI" id="CHEBI:29033"/>
    </cofactor>
</comment>
<evidence type="ECO:0000256" key="6">
    <source>
        <dbReference type="ARBA" id="ARBA00015153"/>
    </source>
</evidence>
<evidence type="ECO:0000256" key="18">
    <source>
        <dbReference type="ARBA" id="ARBA00047915"/>
    </source>
</evidence>
<dbReference type="OrthoDB" id="5876800at2759"/>
<feature type="compositionally biased region" description="Acidic residues" evidence="20">
    <location>
        <begin position="583"/>
        <end position="602"/>
    </location>
</feature>
<evidence type="ECO:0000256" key="3">
    <source>
        <dbReference type="ARBA" id="ARBA00004123"/>
    </source>
</evidence>
<evidence type="ECO:0000256" key="17">
    <source>
        <dbReference type="ARBA" id="ARBA00031083"/>
    </source>
</evidence>
<dbReference type="GO" id="GO:0008270">
    <property type="term" value="F:zinc ion binding"/>
    <property type="evidence" value="ECO:0007669"/>
    <property type="project" value="UniProtKB-KW"/>
</dbReference>
<dbReference type="Gene3D" id="2.60.120.650">
    <property type="entry name" value="Cupin"/>
    <property type="match status" value="1"/>
</dbReference>
<dbReference type="PROSITE" id="PS50016">
    <property type="entry name" value="ZF_PHD_2"/>
    <property type="match status" value="1"/>
</dbReference>
<feature type="region of interest" description="Disordered" evidence="20">
    <location>
        <begin position="695"/>
        <end position="720"/>
    </location>
</feature>
<dbReference type="GO" id="GO:0140680">
    <property type="term" value="F:histone H3K36me/H3K36me2 demethylase activity"/>
    <property type="evidence" value="ECO:0007669"/>
    <property type="project" value="UniProtKB-EC"/>
</dbReference>
<gene>
    <name evidence="23" type="ORF">CcCBS67573_g09989</name>
</gene>
<keyword evidence="13" id="KW-0408">Iron</keyword>
<evidence type="ECO:0000256" key="14">
    <source>
        <dbReference type="ARBA" id="ARBA00023015"/>
    </source>
</evidence>
<evidence type="ECO:0000256" key="11">
    <source>
        <dbReference type="ARBA" id="ARBA00022964"/>
    </source>
</evidence>
<dbReference type="SMART" id="SM00558">
    <property type="entry name" value="JmjC"/>
    <property type="match status" value="1"/>
</dbReference>
<dbReference type="SMART" id="SM00249">
    <property type="entry name" value="PHD"/>
    <property type="match status" value="1"/>
</dbReference>
<feature type="region of interest" description="Disordered" evidence="20">
    <location>
        <begin position="583"/>
        <end position="627"/>
    </location>
</feature>
<evidence type="ECO:0000256" key="4">
    <source>
        <dbReference type="ARBA" id="ARBA00008037"/>
    </source>
</evidence>
<comment type="subcellular location">
    <subcellularLocation>
        <location evidence="3">Nucleus</location>
    </subcellularLocation>
</comment>
<dbReference type="SUPFAM" id="SSF57903">
    <property type="entry name" value="FYVE/PHD zinc finger"/>
    <property type="match status" value="1"/>
</dbReference>
<keyword evidence="9" id="KW-0862">Zinc</keyword>
<dbReference type="Pfam" id="PF00628">
    <property type="entry name" value="PHD"/>
    <property type="match status" value="1"/>
</dbReference>
<organism evidence="23 24">
    <name type="scientific">Chytriomyces confervae</name>
    <dbReference type="NCBI Taxonomy" id="246404"/>
    <lineage>
        <taxon>Eukaryota</taxon>
        <taxon>Fungi</taxon>
        <taxon>Fungi incertae sedis</taxon>
        <taxon>Chytridiomycota</taxon>
        <taxon>Chytridiomycota incertae sedis</taxon>
        <taxon>Chytridiomycetes</taxon>
        <taxon>Chytridiales</taxon>
        <taxon>Chytriomycetaceae</taxon>
        <taxon>Chytriomyces</taxon>
    </lineage>
</organism>
<dbReference type="Pfam" id="PF02373">
    <property type="entry name" value="JmjC"/>
    <property type="match status" value="1"/>
</dbReference>
<evidence type="ECO:0000256" key="2">
    <source>
        <dbReference type="ARBA" id="ARBA00003909"/>
    </source>
</evidence>
<dbReference type="InterPro" id="IPR011011">
    <property type="entry name" value="Znf_FYVE_PHD"/>
</dbReference>
<evidence type="ECO:0000256" key="13">
    <source>
        <dbReference type="ARBA" id="ARBA00023004"/>
    </source>
</evidence>
<keyword evidence="15" id="KW-0804">Transcription</keyword>
<dbReference type="InterPro" id="IPR041070">
    <property type="entry name" value="JHD"/>
</dbReference>
<dbReference type="EC" id="1.14.11.27" evidence="5"/>
<evidence type="ECO:0000256" key="19">
    <source>
        <dbReference type="PROSITE-ProRule" id="PRU00146"/>
    </source>
</evidence>
<evidence type="ECO:0000256" key="5">
    <source>
        <dbReference type="ARBA" id="ARBA00013246"/>
    </source>
</evidence>